<organism evidence="2 3">
    <name type="scientific">Pseudonocardia cypriaca</name>
    <dbReference type="NCBI Taxonomy" id="882449"/>
    <lineage>
        <taxon>Bacteria</taxon>
        <taxon>Bacillati</taxon>
        <taxon>Actinomycetota</taxon>
        <taxon>Actinomycetes</taxon>
        <taxon>Pseudonocardiales</taxon>
        <taxon>Pseudonocardiaceae</taxon>
        <taxon>Pseudonocardia</taxon>
    </lineage>
</organism>
<dbReference type="PRINTS" id="PR00377">
    <property type="entry name" value="IMPHPHTASES"/>
</dbReference>
<dbReference type="Pfam" id="PF00459">
    <property type="entry name" value="Inositol_P"/>
    <property type="match status" value="1"/>
</dbReference>
<dbReference type="EMBL" id="VFPH01000002">
    <property type="protein sequence ID" value="TQM37977.1"/>
    <property type="molecule type" value="Genomic_DNA"/>
</dbReference>
<dbReference type="GO" id="GO:0008934">
    <property type="term" value="F:inositol monophosphate 1-phosphatase activity"/>
    <property type="evidence" value="ECO:0007669"/>
    <property type="project" value="TreeGrafter"/>
</dbReference>
<feature type="binding site" evidence="1">
    <location>
        <position position="215"/>
    </location>
    <ligand>
        <name>Mg(2+)</name>
        <dbReference type="ChEBI" id="CHEBI:18420"/>
        <label>1</label>
        <note>catalytic</note>
    </ligand>
</feature>
<dbReference type="PANTHER" id="PTHR20854">
    <property type="entry name" value="INOSITOL MONOPHOSPHATASE"/>
    <property type="match status" value="1"/>
</dbReference>
<name>A0A543FVV1_9PSEU</name>
<evidence type="ECO:0000313" key="3">
    <source>
        <dbReference type="Proteomes" id="UP000319818"/>
    </source>
</evidence>
<dbReference type="InterPro" id="IPR000760">
    <property type="entry name" value="Inositol_monophosphatase-like"/>
</dbReference>
<protein>
    <submittedName>
        <fullName evidence="2">Myo-inositol-1(Or 4)-monophosphatase/histidinol-phosphatase</fullName>
    </submittedName>
</protein>
<dbReference type="SUPFAM" id="SSF56655">
    <property type="entry name" value="Carbohydrate phosphatase"/>
    <property type="match status" value="1"/>
</dbReference>
<dbReference type="Gene3D" id="3.40.190.80">
    <property type="match status" value="1"/>
</dbReference>
<dbReference type="Proteomes" id="UP000319818">
    <property type="component" value="Unassembled WGS sequence"/>
</dbReference>
<comment type="caution">
    <text evidence="2">The sequence shown here is derived from an EMBL/GenBank/DDBJ whole genome shotgun (WGS) entry which is preliminary data.</text>
</comment>
<dbReference type="GO" id="GO:0007165">
    <property type="term" value="P:signal transduction"/>
    <property type="evidence" value="ECO:0007669"/>
    <property type="project" value="TreeGrafter"/>
</dbReference>
<feature type="binding site" evidence="1">
    <location>
        <position position="86"/>
    </location>
    <ligand>
        <name>Mg(2+)</name>
        <dbReference type="ChEBI" id="CHEBI:18420"/>
        <label>1</label>
        <note>catalytic</note>
    </ligand>
</feature>
<reference evidence="2 3" key="1">
    <citation type="submission" date="2019-06" db="EMBL/GenBank/DDBJ databases">
        <title>Sequencing the genomes of 1000 actinobacteria strains.</title>
        <authorList>
            <person name="Klenk H.-P."/>
        </authorList>
    </citation>
    <scope>NUCLEOTIDE SEQUENCE [LARGE SCALE GENOMIC DNA]</scope>
    <source>
        <strain evidence="2 3">DSM 45511</strain>
    </source>
</reference>
<dbReference type="RefSeq" id="WP_170225829.1">
    <property type="nucleotide sequence ID" value="NZ_VFPH01000002.1"/>
</dbReference>
<comment type="cofactor">
    <cofactor evidence="1">
        <name>Mg(2+)</name>
        <dbReference type="ChEBI" id="CHEBI:18420"/>
    </cofactor>
</comment>
<dbReference type="GO" id="GO:0006020">
    <property type="term" value="P:inositol metabolic process"/>
    <property type="evidence" value="ECO:0007669"/>
    <property type="project" value="TreeGrafter"/>
</dbReference>
<dbReference type="PANTHER" id="PTHR20854:SF4">
    <property type="entry name" value="INOSITOL-1-MONOPHOSPHATASE-RELATED"/>
    <property type="match status" value="1"/>
</dbReference>
<sequence length="280" mass="29523">MTPYAPELRFARAFAAEAVAVVRRIRADGFDVATKADHTLVTTADHEVNRQFIEQVVARFPGDGVLGEEASRLTGGPRTWVIDPIDGTQQFVLGIPVFMVSVALVVDGRPVIGVAANPSTGETYWAEAGAGAYLDGARLRVSRRDGTTVPVIVSGGGAQPVSPNGLDADALLRVHTAPAVSSTAQRYPWPTVFSGCKVAEGSWDADLFGHTTAHDVAAVCVLVREAGGTVTDRSGADQRYDRPVDGCILSNGLVHEHLVRHWRPARACPAPPGRDGVSGG</sequence>
<dbReference type="Gene3D" id="3.30.540.10">
    <property type="entry name" value="Fructose-1,6-Bisphosphatase, subunit A, domain 1"/>
    <property type="match status" value="1"/>
</dbReference>
<dbReference type="GO" id="GO:0046872">
    <property type="term" value="F:metal ion binding"/>
    <property type="evidence" value="ECO:0007669"/>
    <property type="project" value="UniProtKB-KW"/>
</dbReference>
<feature type="binding site" evidence="1">
    <location>
        <position position="83"/>
    </location>
    <ligand>
        <name>Mg(2+)</name>
        <dbReference type="ChEBI" id="CHEBI:18420"/>
        <label>1</label>
        <note>catalytic</note>
    </ligand>
</feature>
<evidence type="ECO:0000313" key="2">
    <source>
        <dbReference type="EMBL" id="TQM37977.1"/>
    </source>
</evidence>
<feature type="binding site" evidence="1">
    <location>
        <position position="68"/>
    </location>
    <ligand>
        <name>Mg(2+)</name>
        <dbReference type="ChEBI" id="CHEBI:18420"/>
        <label>1</label>
        <note>catalytic</note>
    </ligand>
</feature>
<feature type="binding site" evidence="1">
    <location>
        <position position="85"/>
    </location>
    <ligand>
        <name>Mg(2+)</name>
        <dbReference type="ChEBI" id="CHEBI:18420"/>
        <label>1</label>
        <note>catalytic</note>
    </ligand>
</feature>
<proteinExistence type="predicted"/>
<keyword evidence="3" id="KW-1185">Reference proteome</keyword>
<keyword evidence="1" id="KW-0460">Magnesium</keyword>
<gene>
    <name evidence="2" type="ORF">FB388_5199</name>
</gene>
<dbReference type="AlphaFoldDB" id="A0A543FVV1"/>
<dbReference type="CDD" id="cd01637">
    <property type="entry name" value="IMPase_like"/>
    <property type="match status" value="1"/>
</dbReference>
<keyword evidence="1" id="KW-0479">Metal-binding</keyword>
<accession>A0A543FVV1</accession>
<evidence type="ECO:0000256" key="1">
    <source>
        <dbReference type="PIRSR" id="PIRSR600760-2"/>
    </source>
</evidence>